<dbReference type="GO" id="GO:0042761">
    <property type="term" value="P:very long-chain fatty acid biosynthetic process"/>
    <property type="evidence" value="ECO:0007669"/>
    <property type="project" value="TreeGrafter"/>
</dbReference>
<dbReference type="AlphaFoldDB" id="A0A7S0WRM5"/>
<dbReference type="Gene3D" id="3.10.20.90">
    <property type="entry name" value="Phosphatidylinositol 3-kinase Catalytic Subunit, Chain A, domain 1"/>
    <property type="match status" value="1"/>
</dbReference>
<feature type="transmembrane region" description="Helical" evidence="9">
    <location>
        <begin position="234"/>
        <end position="253"/>
    </location>
</feature>
<reference evidence="11" key="1">
    <citation type="submission" date="2021-01" db="EMBL/GenBank/DDBJ databases">
        <authorList>
            <person name="Corre E."/>
            <person name="Pelletier E."/>
            <person name="Niang G."/>
            <person name="Scheremetjew M."/>
            <person name="Finn R."/>
            <person name="Kale V."/>
            <person name="Holt S."/>
            <person name="Cochrane G."/>
            <person name="Meng A."/>
            <person name="Brown T."/>
            <person name="Cohen L."/>
        </authorList>
    </citation>
    <scope>NUCLEOTIDE SEQUENCE</scope>
    <source>
        <strain evidence="11">CCMP722</strain>
    </source>
</reference>
<evidence type="ECO:0000256" key="2">
    <source>
        <dbReference type="ARBA" id="ARBA00007742"/>
    </source>
</evidence>
<evidence type="ECO:0000256" key="4">
    <source>
        <dbReference type="ARBA" id="ARBA00022692"/>
    </source>
</evidence>
<keyword evidence="5 9" id="KW-1133">Transmembrane helix</keyword>
<keyword evidence="8 9" id="KW-0472">Membrane</keyword>
<evidence type="ECO:0000256" key="5">
    <source>
        <dbReference type="ARBA" id="ARBA00022989"/>
    </source>
</evidence>
<evidence type="ECO:0000256" key="7">
    <source>
        <dbReference type="ARBA" id="ARBA00023098"/>
    </source>
</evidence>
<proteinExistence type="inferred from homology"/>
<accession>A0A7S0WRM5</accession>
<evidence type="ECO:0000313" key="11">
    <source>
        <dbReference type="EMBL" id="CAD8679142.1"/>
    </source>
</evidence>
<dbReference type="PROSITE" id="PS50244">
    <property type="entry name" value="S5A_REDUCTASE"/>
    <property type="match status" value="1"/>
</dbReference>
<keyword evidence="7" id="KW-0443">Lipid metabolism</keyword>
<evidence type="ECO:0000259" key="10">
    <source>
        <dbReference type="Pfam" id="PF02544"/>
    </source>
</evidence>
<evidence type="ECO:0000256" key="6">
    <source>
        <dbReference type="ARBA" id="ARBA00023002"/>
    </source>
</evidence>
<organism evidence="11">
    <name type="scientific">Pyramimonas obovata</name>
    <dbReference type="NCBI Taxonomy" id="1411642"/>
    <lineage>
        <taxon>Eukaryota</taxon>
        <taxon>Viridiplantae</taxon>
        <taxon>Chlorophyta</taxon>
        <taxon>Pyramimonadophyceae</taxon>
        <taxon>Pyramimonadales</taxon>
        <taxon>Pyramimonadaceae</taxon>
        <taxon>Pyramimonas</taxon>
        <taxon>Pyramimonas incertae sedis</taxon>
    </lineage>
</organism>
<evidence type="ECO:0000256" key="8">
    <source>
        <dbReference type="ARBA" id="ARBA00023136"/>
    </source>
</evidence>
<feature type="domain" description="3-oxo-5-alpha-steroid 4-dehydrogenase C-terminal" evidence="10">
    <location>
        <begin position="161"/>
        <end position="310"/>
    </location>
</feature>
<dbReference type="Pfam" id="PF02544">
    <property type="entry name" value="Steroid_dh"/>
    <property type="match status" value="1"/>
</dbReference>
<dbReference type="GO" id="GO:0016020">
    <property type="term" value="C:membrane"/>
    <property type="evidence" value="ECO:0007669"/>
    <property type="project" value="UniProtKB-SubCell"/>
</dbReference>
<dbReference type="PANTHER" id="PTHR10556">
    <property type="entry name" value="3-OXO-5-ALPHA-STEROID 4-DEHYDROGENASE"/>
    <property type="match status" value="1"/>
</dbReference>
<comment type="similarity">
    <text evidence="2">Belongs to the steroid 5-alpha reductase family.</text>
</comment>
<dbReference type="InterPro" id="IPR039357">
    <property type="entry name" value="SRD5A/TECR"/>
</dbReference>
<keyword evidence="4 9" id="KW-0812">Transmembrane</keyword>
<dbReference type="InterPro" id="IPR001104">
    <property type="entry name" value="3-oxo-5_a-steroid_4-DH_C"/>
</dbReference>
<feature type="transmembrane region" description="Helical" evidence="9">
    <location>
        <begin position="259"/>
        <end position="280"/>
    </location>
</feature>
<dbReference type="EMBL" id="HBFA01028497">
    <property type="protein sequence ID" value="CAD8679142.1"/>
    <property type="molecule type" value="Transcribed_RNA"/>
</dbReference>
<feature type="transmembrane region" description="Helical" evidence="9">
    <location>
        <begin position="172"/>
        <end position="188"/>
    </location>
</feature>
<evidence type="ECO:0000256" key="3">
    <source>
        <dbReference type="ARBA" id="ARBA00022516"/>
    </source>
</evidence>
<keyword evidence="3" id="KW-0444">Lipid biosynthesis</keyword>
<feature type="transmembrane region" description="Helical" evidence="9">
    <location>
        <begin position="200"/>
        <end position="222"/>
    </location>
</feature>
<dbReference type="GO" id="GO:0016627">
    <property type="term" value="F:oxidoreductase activity, acting on the CH-CH group of donors"/>
    <property type="evidence" value="ECO:0007669"/>
    <property type="project" value="InterPro"/>
</dbReference>
<evidence type="ECO:0000256" key="1">
    <source>
        <dbReference type="ARBA" id="ARBA00004141"/>
    </source>
</evidence>
<protein>
    <recommendedName>
        <fullName evidence="10">3-oxo-5-alpha-steroid 4-dehydrogenase C-terminal domain-containing protein</fullName>
    </recommendedName>
</protein>
<comment type="subcellular location">
    <subcellularLocation>
        <location evidence="1">Membrane</location>
        <topology evidence="1">Multi-pass membrane protein</topology>
    </subcellularLocation>
</comment>
<keyword evidence="6" id="KW-0560">Oxidoreductase</keyword>
<gene>
    <name evidence="11" type="ORF">POBO1169_LOCUS14410</name>
</gene>
<name>A0A7S0WRM5_9CHLO</name>
<sequence>MKLKLVSRSGKEIIAGGLDLPDSSAKVDQLQALIHKLSEEKKIKGALLTPSRQRLTVPGPTPTSKPVALAAGKTLADYDIKDGSTITLKDLGPQIGYQTVFFWEYFGPMMIYPLFYCLRQQIYGKDFTPVLAQRIALYYHTFHYAKRLFETFTVHNFSHATMPIMNLFRNSGYYWGFAAMMSYFINHPDYTSPDETRVKVAFAVAMLMQAGNYYSHVILANLRKSGKGYLIPRGFAFNFVTCANYTFEIYGWFCFNIGTQSVMGVLFMCAGALQMIQWAIQKHARLRKLFDGKDGKEKYPRRWIVLPPFI</sequence>
<dbReference type="CDD" id="cd01801">
    <property type="entry name" value="Ubl_TECR_like"/>
    <property type="match status" value="1"/>
</dbReference>
<dbReference type="PANTHER" id="PTHR10556:SF28">
    <property type="entry name" value="VERY-LONG-CHAIN ENOYL-COA REDUCTASE"/>
    <property type="match status" value="1"/>
</dbReference>
<evidence type="ECO:0000256" key="9">
    <source>
        <dbReference type="SAM" id="Phobius"/>
    </source>
</evidence>